<evidence type="ECO:0000256" key="3">
    <source>
        <dbReference type="ARBA" id="ARBA00022490"/>
    </source>
</evidence>
<dbReference type="Pfam" id="PF04570">
    <property type="entry name" value="zf-FLZ"/>
    <property type="match status" value="1"/>
</dbReference>
<reference evidence="7" key="1">
    <citation type="journal article" date="2018" name="Nat. Genet.">
        <title>Extensive intraspecific gene order and gene structural variations between Mo17 and other maize genomes.</title>
        <authorList>
            <person name="Sun S."/>
            <person name="Zhou Y."/>
            <person name="Chen J."/>
            <person name="Shi J."/>
            <person name="Zhao H."/>
            <person name="Zhao H."/>
            <person name="Song W."/>
            <person name="Zhang M."/>
            <person name="Cui Y."/>
            <person name="Dong X."/>
            <person name="Liu H."/>
            <person name="Ma X."/>
            <person name="Jiao Y."/>
            <person name="Wang B."/>
            <person name="Wei X."/>
            <person name="Stein J.C."/>
            <person name="Glaubitz J.C."/>
            <person name="Lu F."/>
            <person name="Yu G."/>
            <person name="Liang C."/>
            <person name="Fengler K."/>
            <person name="Li B."/>
            <person name="Rafalski A."/>
            <person name="Schnable P.S."/>
            <person name="Ware D.H."/>
            <person name="Buckler E.S."/>
            <person name="Lai J."/>
        </authorList>
    </citation>
    <scope>NUCLEOTIDE SEQUENCE [LARGE SCALE GENOMIC DNA]</scope>
    <source>
        <tissue evidence="7">Seedling</tissue>
    </source>
</reference>
<dbReference type="EMBL" id="NCVQ01000005">
    <property type="protein sequence ID" value="PWZ25936.1"/>
    <property type="molecule type" value="Genomic_DNA"/>
</dbReference>
<dbReference type="GO" id="GO:0005737">
    <property type="term" value="C:cytoplasm"/>
    <property type="evidence" value="ECO:0007669"/>
    <property type="project" value="UniProtKB-SubCell"/>
</dbReference>
<keyword evidence="4" id="KW-0479">Metal-binding</keyword>
<comment type="subcellular location">
    <subcellularLocation>
        <location evidence="1">Cytoplasm</location>
    </subcellularLocation>
</comment>
<dbReference type="PANTHER" id="PTHR33059">
    <property type="entry name" value="FCS-LIKE ZINC FINGER 5"/>
    <property type="match status" value="1"/>
</dbReference>
<evidence type="ECO:0000256" key="2">
    <source>
        <dbReference type="ARBA" id="ARBA00009374"/>
    </source>
</evidence>
<gene>
    <name evidence="7" type="primary">MARD1_1</name>
    <name evidence="7" type="ORF">Zm00014a_027863</name>
</gene>
<dbReference type="PANTHER" id="PTHR33059:SF84">
    <property type="entry name" value="FCS-LIKE ZINC FINGER 15"/>
    <property type="match status" value="1"/>
</dbReference>
<evidence type="ECO:0000256" key="5">
    <source>
        <dbReference type="PROSITE-ProRule" id="PRU01131"/>
    </source>
</evidence>
<evidence type="ECO:0000256" key="1">
    <source>
        <dbReference type="ARBA" id="ARBA00004496"/>
    </source>
</evidence>
<dbReference type="Proteomes" id="UP000251960">
    <property type="component" value="Chromosome 4"/>
</dbReference>
<comment type="similarity">
    <text evidence="2">Belongs to the FLZ family.</text>
</comment>
<keyword evidence="3" id="KW-0963">Cytoplasm</keyword>
<evidence type="ECO:0000259" key="6">
    <source>
        <dbReference type="PROSITE" id="PS51795"/>
    </source>
</evidence>
<evidence type="ECO:0000313" key="7">
    <source>
        <dbReference type="EMBL" id="PWZ25936.1"/>
    </source>
</evidence>
<accession>A0A3L6EYB2</accession>
<dbReference type="AlphaFoldDB" id="A0A3L6EYB2"/>
<comment type="caution">
    <text evidence="7">The sequence shown here is derived from an EMBL/GenBank/DDBJ whole genome shotgun (WGS) entry which is preliminary data.</text>
</comment>
<proteinExistence type="inferred from homology"/>
<feature type="domain" description="FLZ-type" evidence="6">
    <location>
        <begin position="87"/>
        <end position="131"/>
    </location>
</feature>
<protein>
    <submittedName>
        <fullName evidence="7">Protein MARD1</fullName>
    </submittedName>
</protein>
<evidence type="ECO:0000256" key="4">
    <source>
        <dbReference type="ARBA" id="ARBA00022723"/>
    </source>
</evidence>
<dbReference type="ExpressionAtlas" id="A0A3L6EYB2">
    <property type="expression patterns" value="baseline and differential"/>
</dbReference>
<name>A0A3L6EYB2_MAIZE</name>
<feature type="zinc finger region" description="FLZ-type" evidence="5">
    <location>
        <begin position="87"/>
        <end position="131"/>
    </location>
</feature>
<dbReference type="GO" id="GO:0046872">
    <property type="term" value="F:metal ion binding"/>
    <property type="evidence" value="ECO:0007669"/>
    <property type="project" value="UniProtKB-KW"/>
</dbReference>
<organism evidence="7">
    <name type="scientific">Zea mays</name>
    <name type="common">Maize</name>
    <dbReference type="NCBI Taxonomy" id="4577"/>
    <lineage>
        <taxon>Eukaryota</taxon>
        <taxon>Viridiplantae</taxon>
        <taxon>Streptophyta</taxon>
        <taxon>Embryophyta</taxon>
        <taxon>Tracheophyta</taxon>
        <taxon>Spermatophyta</taxon>
        <taxon>Magnoliopsida</taxon>
        <taxon>Liliopsida</taxon>
        <taxon>Poales</taxon>
        <taxon>Poaceae</taxon>
        <taxon>PACMAD clade</taxon>
        <taxon>Panicoideae</taxon>
        <taxon>Andropogonodae</taxon>
        <taxon>Andropogoneae</taxon>
        <taxon>Tripsacinae</taxon>
        <taxon>Zea</taxon>
    </lineage>
</organism>
<sequence length="162" mass="17104">MADNNAGLVGLLLEQHQLRPPPPAAAASRAPAQITSKATRPLLLATAKNDVVDVQKGASSAAASFGRFSSSSSRAPAPTVSLTTACPFLQRCFFCHGELADGRDIYMYRGERAFCSEECRCRHILAEEDDDDTTSVGVVAAAAAADCSTQLRHQALAASFTF</sequence>
<dbReference type="PROSITE" id="PS51795">
    <property type="entry name" value="ZF_FLZ"/>
    <property type="match status" value="1"/>
</dbReference>
<dbReference type="InterPro" id="IPR007650">
    <property type="entry name" value="Zf-FLZ_dom"/>
</dbReference>